<gene>
    <name evidence="2" type="ORF">F130042H8_32920</name>
</gene>
<evidence type="ECO:0000313" key="2">
    <source>
        <dbReference type="EMBL" id="GAA6270232.1"/>
    </source>
</evidence>
<dbReference type="RefSeq" id="WP_243176260.1">
    <property type="nucleotide sequence ID" value="NZ_BAABXL010000001.1"/>
</dbReference>
<organism evidence="2 3">
    <name type="scientific">Enterocloster alcoholdehydrogenati</name>
    <dbReference type="NCBI Taxonomy" id="2547410"/>
    <lineage>
        <taxon>Bacteria</taxon>
        <taxon>Bacillati</taxon>
        <taxon>Bacillota</taxon>
        <taxon>Clostridia</taxon>
        <taxon>Lachnospirales</taxon>
        <taxon>Lachnospiraceae</taxon>
        <taxon>Enterocloster</taxon>
    </lineage>
</organism>
<evidence type="ECO:0000256" key="1">
    <source>
        <dbReference type="SAM" id="Phobius"/>
    </source>
</evidence>
<dbReference type="Proteomes" id="UP001600894">
    <property type="component" value="Unassembled WGS sequence"/>
</dbReference>
<evidence type="ECO:0008006" key="4">
    <source>
        <dbReference type="Google" id="ProtNLM"/>
    </source>
</evidence>
<dbReference type="EMBL" id="BAABXL010000001">
    <property type="protein sequence ID" value="GAA6270232.1"/>
    <property type="molecule type" value="Genomic_DNA"/>
</dbReference>
<keyword evidence="1" id="KW-1133">Transmembrane helix</keyword>
<name>A0ABQ0B1U0_9FIRM</name>
<evidence type="ECO:0000313" key="3">
    <source>
        <dbReference type="Proteomes" id="UP001600894"/>
    </source>
</evidence>
<keyword evidence="1" id="KW-0472">Membrane</keyword>
<reference evidence="2 3" key="1">
    <citation type="submission" date="2024-04" db="EMBL/GenBank/DDBJ databases">
        <title>Defined microbial consortia suppress multidrug-resistant proinflammatory Enterobacteriaceae via ecological control.</title>
        <authorList>
            <person name="Furuichi M."/>
            <person name="Kawaguchi T."/>
            <person name="Pust M."/>
            <person name="Yasuma K."/>
            <person name="Plichta D."/>
            <person name="Hasegawa N."/>
            <person name="Ohya T."/>
            <person name="Bhattarai S."/>
            <person name="Sasajima S."/>
            <person name="Aoto Y."/>
            <person name="Tuganbaev T."/>
            <person name="Yaginuma M."/>
            <person name="Ueda M."/>
            <person name="Okahashi N."/>
            <person name="Amafuji K."/>
            <person name="Kiridooshi Y."/>
            <person name="Sugita K."/>
            <person name="Strazar M."/>
            <person name="Skelly A."/>
            <person name="Suda W."/>
            <person name="Hattori M."/>
            <person name="Nakamoto N."/>
            <person name="Caballero S."/>
            <person name="Norman J."/>
            <person name="Olle B."/>
            <person name="Tanoue T."/>
            <person name="Arita M."/>
            <person name="Bucci V."/>
            <person name="Atarashi K."/>
            <person name="Xavier R."/>
            <person name="Honda K."/>
        </authorList>
    </citation>
    <scope>NUCLEOTIDE SEQUENCE [LARGE SCALE GENOMIC DNA]</scope>
    <source>
        <strain evidence="3">f13</strain>
    </source>
</reference>
<protein>
    <recommendedName>
        <fullName evidence="4">Extracellular solute-binding protein</fullName>
    </recommendedName>
</protein>
<proteinExistence type="predicted"/>
<comment type="caution">
    <text evidence="2">The sequence shown here is derived from an EMBL/GenBank/DDBJ whole genome shotgun (WGS) entry which is preliminary data.</text>
</comment>
<keyword evidence="1" id="KW-0812">Transmembrane</keyword>
<accession>A0ABQ0B1U0</accession>
<feature type="transmembrane region" description="Helical" evidence="1">
    <location>
        <begin position="32"/>
        <end position="52"/>
    </location>
</feature>
<sequence>MNLKQEAKSEKEKLKYMSWKDRIWYVWEYYKFHMLLVLIAFVILWVIGTSLYRQSFTTRLSMAIINDRSGGASSTAPLMEGLRNALNCQKKDIIEINEGLYLDTNEETMSQYSYASMAKIAALVSGGMLDIMITDEATIRHYENMDAYMDLRELLPEDLYKKLENQLLYVSDEDGSTVPAAVSLETSSLHSDTGIVMNPPYLAVISSTHHTEDVRSAIEYLFRSAGE</sequence>
<keyword evidence="3" id="KW-1185">Reference proteome</keyword>